<comment type="caution">
    <text evidence="3">The sequence shown here is derived from an EMBL/GenBank/DDBJ whole genome shotgun (WGS) entry which is preliminary data.</text>
</comment>
<feature type="chain" id="PRO_5015149949" evidence="2">
    <location>
        <begin position="17"/>
        <end position="159"/>
    </location>
</feature>
<evidence type="ECO:0000256" key="2">
    <source>
        <dbReference type="SAM" id="SignalP"/>
    </source>
</evidence>
<proteinExistence type="predicted"/>
<feature type="region of interest" description="Disordered" evidence="1">
    <location>
        <begin position="101"/>
        <end position="126"/>
    </location>
</feature>
<reference evidence="3 4" key="1">
    <citation type="journal article" date="2018" name="Plant J.">
        <title>Genome sequences of Chlorella sorokiniana UTEX 1602 and Micractinium conductrix SAG 241.80: implications to maltose excretion by a green alga.</title>
        <authorList>
            <person name="Arriola M.B."/>
            <person name="Velmurugan N."/>
            <person name="Zhang Y."/>
            <person name="Plunkett M.H."/>
            <person name="Hondzo H."/>
            <person name="Barney B.M."/>
        </authorList>
    </citation>
    <scope>NUCLEOTIDE SEQUENCE [LARGE SCALE GENOMIC DNA]</scope>
    <source>
        <strain evidence="4">UTEX 1602</strain>
    </source>
</reference>
<evidence type="ECO:0000313" key="4">
    <source>
        <dbReference type="Proteomes" id="UP000239899"/>
    </source>
</evidence>
<protein>
    <submittedName>
        <fullName evidence="3">Uncharacterized protein</fullName>
    </submittedName>
</protein>
<dbReference type="EMBL" id="LHPG02000006">
    <property type="protein sequence ID" value="PRW57805.1"/>
    <property type="molecule type" value="Genomic_DNA"/>
</dbReference>
<keyword evidence="4" id="KW-1185">Reference proteome</keyword>
<accession>A0A2P6TUQ8</accession>
<evidence type="ECO:0000313" key="3">
    <source>
        <dbReference type="EMBL" id="PRW57805.1"/>
    </source>
</evidence>
<name>A0A2P6TUQ8_CHLSO</name>
<evidence type="ECO:0000256" key="1">
    <source>
        <dbReference type="SAM" id="MobiDB-lite"/>
    </source>
</evidence>
<sequence>MMRAAVLLAALAVVAAARPAAAARGLQGLESSLPAATGATAVQPKFLSGFMDDAAKAVAGGLDNAAPQVADNVVTGGAASAASGSASKLPSLAKDTGMEMAEAMAEKLENDKDSKPNRPSTGSPVSGIVTAKSAAAASEASQWLLAVLAGAAFVLAHLA</sequence>
<feature type="signal peptide" evidence="2">
    <location>
        <begin position="1"/>
        <end position="16"/>
    </location>
</feature>
<feature type="compositionally biased region" description="Basic and acidic residues" evidence="1">
    <location>
        <begin position="104"/>
        <end position="116"/>
    </location>
</feature>
<gene>
    <name evidence="3" type="ORF">C2E21_3414</name>
</gene>
<organism evidence="3 4">
    <name type="scientific">Chlorella sorokiniana</name>
    <name type="common">Freshwater green alga</name>
    <dbReference type="NCBI Taxonomy" id="3076"/>
    <lineage>
        <taxon>Eukaryota</taxon>
        <taxon>Viridiplantae</taxon>
        <taxon>Chlorophyta</taxon>
        <taxon>core chlorophytes</taxon>
        <taxon>Trebouxiophyceae</taxon>
        <taxon>Chlorellales</taxon>
        <taxon>Chlorellaceae</taxon>
        <taxon>Chlorella clade</taxon>
        <taxon>Chlorella</taxon>
    </lineage>
</organism>
<keyword evidence="2" id="KW-0732">Signal</keyword>
<dbReference type="AlphaFoldDB" id="A0A2P6TUQ8"/>
<dbReference type="Proteomes" id="UP000239899">
    <property type="component" value="Unassembled WGS sequence"/>
</dbReference>